<dbReference type="Gene3D" id="3.30.70.270">
    <property type="match status" value="1"/>
</dbReference>
<dbReference type="Proteomes" id="UP001058974">
    <property type="component" value="Chromosome 5"/>
</dbReference>
<keyword evidence="2" id="KW-1185">Reference proteome</keyword>
<reference evidence="1 2" key="1">
    <citation type="journal article" date="2022" name="Nat. Genet.">
        <title>Improved pea reference genome and pan-genome highlight genomic features and evolutionary characteristics.</title>
        <authorList>
            <person name="Yang T."/>
            <person name="Liu R."/>
            <person name="Luo Y."/>
            <person name="Hu S."/>
            <person name="Wang D."/>
            <person name="Wang C."/>
            <person name="Pandey M.K."/>
            <person name="Ge S."/>
            <person name="Xu Q."/>
            <person name="Li N."/>
            <person name="Li G."/>
            <person name="Huang Y."/>
            <person name="Saxena R.K."/>
            <person name="Ji Y."/>
            <person name="Li M."/>
            <person name="Yan X."/>
            <person name="He Y."/>
            <person name="Liu Y."/>
            <person name="Wang X."/>
            <person name="Xiang C."/>
            <person name="Varshney R.K."/>
            <person name="Ding H."/>
            <person name="Gao S."/>
            <person name="Zong X."/>
        </authorList>
    </citation>
    <scope>NUCLEOTIDE SEQUENCE [LARGE SCALE GENOMIC DNA]</scope>
    <source>
        <strain evidence="1 2">cv. Zhongwan 6</strain>
    </source>
</reference>
<organism evidence="1 2">
    <name type="scientific">Pisum sativum</name>
    <name type="common">Garden pea</name>
    <name type="synonym">Lathyrus oleraceus</name>
    <dbReference type="NCBI Taxonomy" id="3888"/>
    <lineage>
        <taxon>Eukaryota</taxon>
        <taxon>Viridiplantae</taxon>
        <taxon>Streptophyta</taxon>
        <taxon>Embryophyta</taxon>
        <taxon>Tracheophyta</taxon>
        <taxon>Spermatophyta</taxon>
        <taxon>Magnoliopsida</taxon>
        <taxon>eudicotyledons</taxon>
        <taxon>Gunneridae</taxon>
        <taxon>Pentapetalae</taxon>
        <taxon>rosids</taxon>
        <taxon>fabids</taxon>
        <taxon>Fabales</taxon>
        <taxon>Fabaceae</taxon>
        <taxon>Papilionoideae</taxon>
        <taxon>50 kb inversion clade</taxon>
        <taxon>NPAAA clade</taxon>
        <taxon>Hologalegina</taxon>
        <taxon>IRL clade</taxon>
        <taxon>Fabeae</taxon>
        <taxon>Lathyrus</taxon>
    </lineage>
</organism>
<gene>
    <name evidence="1" type="ORF">KIW84_055345</name>
</gene>
<comment type="caution">
    <text evidence="1">The sequence shown here is derived from an EMBL/GenBank/DDBJ whole genome shotgun (WGS) entry which is preliminary data.</text>
</comment>
<name>A0A9D5AJT8_PEA</name>
<dbReference type="Gramene" id="Psat05G0534500-T1">
    <property type="protein sequence ID" value="KAI5409854.1"/>
    <property type="gene ID" value="KIW84_055345"/>
</dbReference>
<sequence>MPELARLFKQEEKVIQSHEGAMQDHYSKHRGYARVGYRCRCAQATVERRLSSREAKRQCLYQRAMVTLFHDMIHHEIECYVDDMIAKSQTGVGHLVEIIQTEAARRLRQFMLVHTTLWISEMGPIEYGFENPALTGRVARRAKEC</sequence>
<dbReference type="EMBL" id="JAMSHJ010000005">
    <property type="protein sequence ID" value="KAI5409854.1"/>
    <property type="molecule type" value="Genomic_DNA"/>
</dbReference>
<accession>A0A9D5AJT8</accession>
<dbReference type="AlphaFoldDB" id="A0A9D5AJT8"/>
<proteinExistence type="predicted"/>
<evidence type="ECO:0000313" key="1">
    <source>
        <dbReference type="EMBL" id="KAI5409854.1"/>
    </source>
</evidence>
<dbReference type="InterPro" id="IPR043128">
    <property type="entry name" value="Rev_trsase/Diguanyl_cyclase"/>
</dbReference>
<evidence type="ECO:0000313" key="2">
    <source>
        <dbReference type="Proteomes" id="UP001058974"/>
    </source>
</evidence>
<protein>
    <submittedName>
        <fullName evidence="1">Uncharacterized protein</fullName>
    </submittedName>
</protein>